<protein>
    <submittedName>
        <fullName evidence="1">Putative molybdenum carrier protein</fullName>
    </submittedName>
</protein>
<comment type="caution">
    <text evidence="1">The sequence shown here is derived from an EMBL/GenBank/DDBJ whole genome shotgun (WGS) entry which is preliminary data.</text>
</comment>
<dbReference type="Proteomes" id="UP000542342">
    <property type="component" value="Unassembled WGS sequence"/>
</dbReference>
<dbReference type="EMBL" id="JACEFB010000005">
    <property type="protein sequence ID" value="MBA2226293.1"/>
    <property type="molecule type" value="Genomic_DNA"/>
</dbReference>
<keyword evidence="2" id="KW-1185">Reference proteome</keyword>
<evidence type="ECO:0000313" key="2">
    <source>
        <dbReference type="Proteomes" id="UP000542342"/>
    </source>
</evidence>
<dbReference type="Pfam" id="PF12694">
    <property type="entry name" value="cpYpsA"/>
    <property type="match status" value="1"/>
</dbReference>
<gene>
    <name evidence="1" type="ORF">H0921_08995</name>
</gene>
<dbReference type="Gene3D" id="3.40.50.450">
    <property type="match status" value="1"/>
</dbReference>
<name>A0A7V9ABP5_9BACT</name>
<proteinExistence type="predicted"/>
<dbReference type="RefSeq" id="WP_194537733.1">
    <property type="nucleotide sequence ID" value="NZ_JACEFB010000005.1"/>
</dbReference>
<organism evidence="1 2">
    <name type="scientific">Thermogemmata fonticola</name>
    <dbReference type="NCBI Taxonomy" id="2755323"/>
    <lineage>
        <taxon>Bacteria</taxon>
        <taxon>Pseudomonadati</taxon>
        <taxon>Planctomycetota</taxon>
        <taxon>Planctomycetia</taxon>
        <taxon>Gemmatales</taxon>
        <taxon>Gemmataceae</taxon>
        <taxon>Thermogemmata</taxon>
    </lineage>
</organism>
<reference evidence="1 2" key="1">
    <citation type="submission" date="2020-07" db="EMBL/GenBank/DDBJ databases">
        <title>Thermogemmata thermophila gen. nov., sp. nov., a novel moderate thermophilic planctomycete from a Kamchatka hot spring.</title>
        <authorList>
            <person name="Elcheninov A.G."/>
            <person name="Podosokorskaya O.A."/>
            <person name="Kovaleva O.L."/>
            <person name="Novikov A."/>
            <person name="Bonch-Osmolovskaya E.A."/>
            <person name="Toshchakov S.V."/>
            <person name="Kublanov I.V."/>
        </authorList>
    </citation>
    <scope>NUCLEOTIDE SEQUENCE [LARGE SCALE GENOMIC DNA]</scope>
    <source>
        <strain evidence="1 2">2918</strain>
    </source>
</reference>
<dbReference type="InterPro" id="IPR024755">
    <property type="entry name" value="cpYpsA"/>
</dbReference>
<evidence type="ECO:0000313" key="1">
    <source>
        <dbReference type="EMBL" id="MBA2226293.1"/>
    </source>
</evidence>
<dbReference type="AlphaFoldDB" id="A0A7V9ABP5"/>
<sequence length="182" mass="19966">MAAFELKRVISGGQTGADLGGLKAAKACGIPTGGWMPKGFLTEDGPKPEYERLYGMLALPTSEYTKRTRRNVEFARGTLCIASRWNADGVAATLRYAEELQRPLLKIPYPKSPRSKVKVTPEEVFQWLVQNNIFVLNVAGNRESNAEGIEEFTYRFLVQVFQLVKNQSAGGVSAPPIVSSGI</sequence>
<accession>A0A7V9ABP5</accession>